<dbReference type="EMBL" id="JAMQOM010000015">
    <property type="protein sequence ID" value="MDS0223481.1"/>
    <property type="molecule type" value="Genomic_DNA"/>
</dbReference>
<gene>
    <name evidence="2" type="ORF">NDI54_19255</name>
</gene>
<evidence type="ECO:0000256" key="1">
    <source>
        <dbReference type="SAM" id="MobiDB-lite"/>
    </source>
</evidence>
<protein>
    <submittedName>
        <fullName evidence="2">Uncharacterized protein</fullName>
    </submittedName>
</protein>
<dbReference type="Proteomes" id="UP001253439">
    <property type="component" value="Unassembled WGS sequence"/>
</dbReference>
<accession>A0AAE4F0D3</accession>
<proteinExistence type="predicted"/>
<dbReference type="AlphaFoldDB" id="A0AAE4F0D3"/>
<evidence type="ECO:0000313" key="2">
    <source>
        <dbReference type="EMBL" id="MDS0223481.1"/>
    </source>
</evidence>
<evidence type="ECO:0000313" key="3">
    <source>
        <dbReference type="Proteomes" id="UP001253439"/>
    </source>
</evidence>
<keyword evidence="3" id="KW-1185">Reference proteome</keyword>
<reference evidence="2 3" key="1">
    <citation type="submission" date="2022-06" db="EMBL/GenBank/DDBJ databases">
        <title>Haloarcula sp. a new haloarchaeum isolate from saline soil.</title>
        <authorList>
            <person name="Strakova D."/>
            <person name="Galisteo C."/>
            <person name="Sanchez-Porro C."/>
            <person name="Ventosa A."/>
        </authorList>
    </citation>
    <scope>NUCLEOTIDE SEQUENCE [LARGE SCALE GENOMIC DNA]</scope>
    <source>
        <strain evidence="2 3">S1AR25-5A</strain>
    </source>
</reference>
<dbReference type="RefSeq" id="WP_310898011.1">
    <property type="nucleotide sequence ID" value="NZ_JAMQOM010000015.1"/>
</dbReference>
<feature type="region of interest" description="Disordered" evidence="1">
    <location>
        <begin position="40"/>
        <end position="66"/>
    </location>
</feature>
<name>A0AAE4F0D3_9EURY</name>
<sequence length="66" mass="7381">DLDLATVTRVKRRISDVKPICLFAFYQDNAVVAVAASETTEPLNQKEVPEEAPANQTDFEFRPVSE</sequence>
<organism evidence="2 3">
    <name type="scientific">Haloarcula terrestris</name>
    <dbReference type="NCBI Taxonomy" id="2950533"/>
    <lineage>
        <taxon>Archaea</taxon>
        <taxon>Methanobacteriati</taxon>
        <taxon>Methanobacteriota</taxon>
        <taxon>Stenosarchaea group</taxon>
        <taxon>Halobacteria</taxon>
        <taxon>Halobacteriales</taxon>
        <taxon>Haloarculaceae</taxon>
        <taxon>Haloarcula</taxon>
    </lineage>
</organism>
<feature type="non-terminal residue" evidence="2">
    <location>
        <position position="1"/>
    </location>
</feature>
<comment type="caution">
    <text evidence="2">The sequence shown here is derived from an EMBL/GenBank/DDBJ whole genome shotgun (WGS) entry which is preliminary data.</text>
</comment>